<evidence type="ECO:0000256" key="2">
    <source>
        <dbReference type="ARBA" id="ARBA00022741"/>
    </source>
</evidence>
<dbReference type="Gene3D" id="1.10.1420.10">
    <property type="match status" value="1"/>
</dbReference>
<keyword evidence="4" id="KW-0238">DNA-binding</keyword>
<name>A0A8S1D065_9INSE</name>
<feature type="region of interest" description="Disordered" evidence="5">
    <location>
        <begin position="1"/>
        <end position="109"/>
    </location>
</feature>
<dbReference type="SUPFAM" id="SSF52540">
    <property type="entry name" value="P-loop containing nucleoside triphosphate hydrolases"/>
    <property type="match status" value="1"/>
</dbReference>
<evidence type="ECO:0000256" key="3">
    <source>
        <dbReference type="ARBA" id="ARBA00022840"/>
    </source>
</evidence>
<dbReference type="OrthoDB" id="29596at2759"/>
<dbReference type="InterPro" id="IPR036187">
    <property type="entry name" value="DNA_mismatch_repair_MutS_sf"/>
</dbReference>
<feature type="compositionally biased region" description="Polar residues" evidence="5">
    <location>
        <begin position="43"/>
        <end position="58"/>
    </location>
</feature>
<dbReference type="GO" id="GO:0005524">
    <property type="term" value="F:ATP binding"/>
    <property type="evidence" value="ECO:0007669"/>
    <property type="project" value="UniProtKB-KW"/>
</dbReference>
<accession>A0A8S1D065</accession>
<organism evidence="7 8">
    <name type="scientific">Cloeon dipterum</name>
    <dbReference type="NCBI Taxonomy" id="197152"/>
    <lineage>
        <taxon>Eukaryota</taxon>
        <taxon>Metazoa</taxon>
        <taxon>Ecdysozoa</taxon>
        <taxon>Arthropoda</taxon>
        <taxon>Hexapoda</taxon>
        <taxon>Insecta</taxon>
        <taxon>Pterygota</taxon>
        <taxon>Palaeoptera</taxon>
        <taxon>Ephemeroptera</taxon>
        <taxon>Pisciforma</taxon>
        <taxon>Baetidae</taxon>
        <taxon>Cloeon</taxon>
    </lineage>
</organism>
<evidence type="ECO:0000259" key="6">
    <source>
        <dbReference type="PROSITE" id="PS00486"/>
    </source>
</evidence>
<dbReference type="InterPro" id="IPR000432">
    <property type="entry name" value="DNA_mismatch_repair_MutS_C"/>
</dbReference>
<dbReference type="GO" id="GO:0051026">
    <property type="term" value="P:chiasma assembly"/>
    <property type="evidence" value="ECO:0007669"/>
    <property type="project" value="TreeGrafter"/>
</dbReference>
<sequence length="905" mass="101611">MDTDDSDFPVRRNDSPTNSSSSFFVAPPPPQPRNRVTFGTAPQYINASNIPNFHPSNADNSDVDEEEGSSSISIDDIHVMVPNRAAPVRNLRDRRESDDDDENSDEQMDIDSHEVVTSIFWKGNKLGAAVYNAETSEVSILADLPDLAPQFTITKSLLLQTNPSQLVTCARLSEAFVITLKEYCGPDLDAAPKRCYLNLLSSSEYKHEFIKSRILAMRLPSEPEASKQNDESHLHYIHSLIDLNNDCSVYAFGALLKFLDKSWANLNLEARDQVAPIVAVKKFSLADNVCIDLDTFTALQIFSNHSVHGVGRGKSTVVSEGLSLFALFNRCKSTLGCREMRMMMLKPTNNIKVLNERQDVIEFCNQTNNKSFVTQILDHMRNVKGVLRILNKLKAAQPTVKDWKSLVKTVYHVVAIGELCGSRADDCAIFQKISESLSDDLYRVGQSINTIMDMYESEKTKRFVVRAGVDAYLDKKKQEYSNMQDLLSSVAEHELANLPAYISECTVNYIPEMGFMLAIPLWSPNLEEKDLEIPDLHFLFISEMVAHYKTARCKELDRVLGDVLTHIMEKETEIMVRLIQFVEKKIHSITEIMDLLAEFDCLTAMAAVAQENNYVRPVLTKDRVMDVIDGRHPLQELCVSDYVPNDIKASEKVARMKILTGPNASGKSVYLKQVALISYMAHIGSFVPATSAKISLFSEIFTRIQTVESVSSTLSAFMIDLRQMALALQCSSPNSLIVIDEFGKGTSELDGLALLAASLNNLLKRKEECPLVLISTHFHSVADLLIDQNSPIFQKMTLDHLCNDREVIYLHKLKEGGVNSSFAHHVAQAAGINSSIIRRAVDVLEAMRQNTLPKEMDMAPPDFGHGKSREEVERQRQNLMRYMITPDDDLLQMNPDEYFSLVKNI</sequence>
<dbReference type="SUPFAM" id="SSF48334">
    <property type="entry name" value="DNA repair protein MutS, domain III"/>
    <property type="match status" value="1"/>
</dbReference>
<dbReference type="PANTHER" id="PTHR11361:SF20">
    <property type="entry name" value="MUTS PROTEIN HOMOLOG 5"/>
    <property type="match status" value="1"/>
</dbReference>
<evidence type="ECO:0000313" key="8">
    <source>
        <dbReference type="Proteomes" id="UP000494165"/>
    </source>
</evidence>
<dbReference type="PIRSF" id="PIRSF037677">
    <property type="entry name" value="DNA_mis_repair_Msh6"/>
    <property type="match status" value="1"/>
</dbReference>
<dbReference type="InterPro" id="IPR045076">
    <property type="entry name" value="MutS"/>
</dbReference>
<dbReference type="PANTHER" id="PTHR11361">
    <property type="entry name" value="DNA MISMATCH REPAIR PROTEIN MUTS FAMILY MEMBER"/>
    <property type="match status" value="1"/>
</dbReference>
<gene>
    <name evidence="7" type="ORF">CLODIP_2_CD13138</name>
</gene>
<dbReference type="GO" id="GO:0006298">
    <property type="term" value="P:mismatch repair"/>
    <property type="evidence" value="ECO:0007669"/>
    <property type="project" value="InterPro"/>
</dbReference>
<comment type="similarity">
    <text evidence="1">Belongs to the DNA mismatch repair MutS family.</text>
</comment>
<proteinExistence type="inferred from homology"/>
<protein>
    <recommendedName>
        <fullName evidence="6">DNA mismatch repair proteins mutS family domain-containing protein</fullName>
    </recommendedName>
</protein>
<dbReference type="SMART" id="SM00533">
    <property type="entry name" value="MUTSd"/>
    <property type="match status" value="1"/>
</dbReference>
<dbReference type="Gene3D" id="3.40.50.300">
    <property type="entry name" value="P-loop containing nucleotide triphosphate hydrolases"/>
    <property type="match status" value="1"/>
</dbReference>
<evidence type="ECO:0000256" key="1">
    <source>
        <dbReference type="ARBA" id="ARBA00006271"/>
    </source>
</evidence>
<evidence type="ECO:0000313" key="7">
    <source>
        <dbReference type="EMBL" id="CAB3374500.1"/>
    </source>
</evidence>
<dbReference type="Proteomes" id="UP000494165">
    <property type="component" value="Unassembled WGS sequence"/>
</dbReference>
<evidence type="ECO:0000256" key="4">
    <source>
        <dbReference type="ARBA" id="ARBA00023125"/>
    </source>
</evidence>
<keyword evidence="8" id="KW-1185">Reference proteome</keyword>
<dbReference type="PROSITE" id="PS00486">
    <property type="entry name" value="DNA_MISMATCH_REPAIR_2"/>
    <property type="match status" value="1"/>
</dbReference>
<keyword evidence="3" id="KW-0067">ATP-binding</keyword>
<feature type="domain" description="DNA mismatch repair proteins mutS family" evidence="6">
    <location>
        <begin position="735"/>
        <end position="751"/>
    </location>
</feature>
<dbReference type="GO" id="GO:0140664">
    <property type="term" value="F:ATP-dependent DNA damage sensor activity"/>
    <property type="evidence" value="ECO:0007669"/>
    <property type="project" value="InterPro"/>
</dbReference>
<dbReference type="GO" id="GO:0030983">
    <property type="term" value="F:mismatched DNA binding"/>
    <property type="evidence" value="ECO:0007669"/>
    <property type="project" value="InterPro"/>
</dbReference>
<dbReference type="SMART" id="SM00534">
    <property type="entry name" value="MUTSac"/>
    <property type="match status" value="1"/>
</dbReference>
<dbReference type="InterPro" id="IPR017261">
    <property type="entry name" value="DNA_mismatch_repair_MutS/MSH"/>
</dbReference>
<dbReference type="EMBL" id="CADEPI010000099">
    <property type="protein sequence ID" value="CAB3374500.1"/>
    <property type="molecule type" value="Genomic_DNA"/>
</dbReference>
<dbReference type="InterPro" id="IPR007696">
    <property type="entry name" value="DNA_mismatch_repair_MutS_core"/>
</dbReference>
<dbReference type="Pfam" id="PF00488">
    <property type="entry name" value="MutS_V"/>
    <property type="match status" value="1"/>
</dbReference>
<reference evidence="7 8" key="1">
    <citation type="submission" date="2020-04" db="EMBL/GenBank/DDBJ databases">
        <authorList>
            <person name="Alioto T."/>
            <person name="Alioto T."/>
            <person name="Gomez Garrido J."/>
        </authorList>
    </citation>
    <scope>NUCLEOTIDE SEQUENCE [LARGE SCALE GENOMIC DNA]</scope>
</reference>
<evidence type="ECO:0000256" key="5">
    <source>
        <dbReference type="SAM" id="MobiDB-lite"/>
    </source>
</evidence>
<feature type="compositionally biased region" description="Acidic residues" evidence="5">
    <location>
        <begin position="98"/>
        <end position="109"/>
    </location>
</feature>
<dbReference type="GO" id="GO:0005634">
    <property type="term" value="C:nucleus"/>
    <property type="evidence" value="ECO:0007669"/>
    <property type="project" value="TreeGrafter"/>
</dbReference>
<dbReference type="Pfam" id="PF05192">
    <property type="entry name" value="MutS_III"/>
    <property type="match status" value="1"/>
</dbReference>
<comment type="caution">
    <text evidence="7">The sequence shown here is derived from an EMBL/GenBank/DDBJ whole genome shotgun (WGS) entry which is preliminary data.</text>
</comment>
<dbReference type="AlphaFoldDB" id="A0A8S1D065"/>
<keyword evidence="2" id="KW-0547">Nucleotide-binding</keyword>
<dbReference type="InterPro" id="IPR027417">
    <property type="entry name" value="P-loop_NTPase"/>
</dbReference>